<keyword evidence="2" id="KW-0812">Transmembrane</keyword>
<protein>
    <recommendedName>
        <fullName evidence="5">DUF4190 domain-containing protein</fullName>
    </recommendedName>
</protein>
<dbReference type="EMBL" id="JASXSZ010000002">
    <property type="protein sequence ID" value="MDL9979081.1"/>
    <property type="molecule type" value="Genomic_DNA"/>
</dbReference>
<reference evidence="3 4" key="1">
    <citation type="submission" date="2023-06" db="EMBL/GenBank/DDBJ databases">
        <title>Microbacterium sp. nov., isolated from a waste landfill.</title>
        <authorList>
            <person name="Wen W."/>
        </authorList>
    </citation>
    <scope>NUCLEOTIDE SEQUENCE [LARGE SCALE GENOMIC DNA]</scope>
    <source>
        <strain evidence="3 4">ASV49</strain>
    </source>
</reference>
<keyword evidence="2" id="KW-0472">Membrane</keyword>
<evidence type="ECO:0000313" key="4">
    <source>
        <dbReference type="Proteomes" id="UP001235064"/>
    </source>
</evidence>
<feature type="compositionally biased region" description="Low complexity" evidence="1">
    <location>
        <begin position="1"/>
        <end position="10"/>
    </location>
</feature>
<keyword evidence="2" id="KW-1133">Transmembrane helix</keyword>
<feature type="transmembrane region" description="Helical" evidence="2">
    <location>
        <begin position="152"/>
        <end position="185"/>
    </location>
</feature>
<sequence length="227" mass="22687">MSVPEPVGESPGEEATEPAEDARHAAGQARAPSGSDSGAAAPGDSVAGDGAGEIEAENESDEDAGADASAEPIVRNGENGQGPASGVAPPASDLAPTMDAASLPGAHRGGFSRELTGPVGVTIQSAPIEPGTEDALDYTPAEWAQPSPRVRFAAWALGFAIVGLLVSFLVGWGFLLGIVGIIAGVVSLRRDEARAMAIWAIVLAAVSILYSAGWLVFAATQGAFAGS</sequence>
<name>A0ABT7MXC5_9MICO</name>
<dbReference type="Proteomes" id="UP001235064">
    <property type="component" value="Unassembled WGS sequence"/>
</dbReference>
<comment type="caution">
    <text evidence="3">The sequence shown here is derived from an EMBL/GenBank/DDBJ whole genome shotgun (WGS) entry which is preliminary data.</text>
</comment>
<evidence type="ECO:0000256" key="1">
    <source>
        <dbReference type="SAM" id="MobiDB-lite"/>
    </source>
</evidence>
<feature type="transmembrane region" description="Helical" evidence="2">
    <location>
        <begin position="197"/>
        <end position="217"/>
    </location>
</feature>
<evidence type="ECO:0000256" key="2">
    <source>
        <dbReference type="SAM" id="Phobius"/>
    </source>
</evidence>
<evidence type="ECO:0000313" key="3">
    <source>
        <dbReference type="EMBL" id="MDL9979081.1"/>
    </source>
</evidence>
<organism evidence="3 4">
    <name type="scientific">Microbacterium candidum</name>
    <dbReference type="NCBI Taxonomy" id="3041922"/>
    <lineage>
        <taxon>Bacteria</taxon>
        <taxon>Bacillati</taxon>
        <taxon>Actinomycetota</taxon>
        <taxon>Actinomycetes</taxon>
        <taxon>Micrococcales</taxon>
        <taxon>Microbacteriaceae</taxon>
        <taxon>Microbacterium</taxon>
    </lineage>
</organism>
<evidence type="ECO:0008006" key="5">
    <source>
        <dbReference type="Google" id="ProtNLM"/>
    </source>
</evidence>
<proteinExistence type="predicted"/>
<feature type="region of interest" description="Disordered" evidence="1">
    <location>
        <begin position="1"/>
        <end position="114"/>
    </location>
</feature>
<gene>
    <name evidence="3" type="ORF">QSV35_07035</name>
</gene>
<feature type="compositionally biased region" description="Acidic residues" evidence="1">
    <location>
        <begin position="52"/>
        <end position="65"/>
    </location>
</feature>
<feature type="compositionally biased region" description="Low complexity" evidence="1">
    <location>
        <begin position="31"/>
        <end position="48"/>
    </location>
</feature>
<keyword evidence="4" id="KW-1185">Reference proteome</keyword>
<dbReference type="RefSeq" id="WP_286287953.1">
    <property type="nucleotide sequence ID" value="NZ_JASXSZ010000002.1"/>
</dbReference>
<accession>A0ABT7MXC5</accession>